<dbReference type="InterPro" id="IPR004875">
    <property type="entry name" value="DDE_SF_endonuclease_dom"/>
</dbReference>
<dbReference type="Pfam" id="PF05225">
    <property type="entry name" value="HTH_psq"/>
    <property type="match status" value="1"/>
</dbReference>
<comment type="caution">
    <text evidence="16">The sequence shown here is derived from an EMBL/GenBank/DDBJ whole genome shotgun (WGS) entry which is preliminary data.</text>
</comment>
<proteinExistence type="predicted"/>
<dbReference type="Pfam" id="PF00041">
    <property type="entry name" value="fn3"/>
    <property type="match status" value="2"/>
</dbReference>
<evidence type="ECO:0000259" key="15">
    <source>
        <dbReference type="PROSITE" id="PS50853"/>
    </source>
</evidence>
<evidence type="ECO:0000259" key="14">
    <source>
        <dbReference type="PROSITE" id="PS50835"/>
    </source>
</evidence>
<evidence type="ECO:0000256" key="8">
    <source>
        <dbReference type="ARBA" id="ARBA00023157"/>
    </source>
</evidence>
<dbReference type="CDD" id="cd00063">
    <property type="entry name" value="FN3"/>
    <property type="match status" value="3"/>
</dbReference>
<dbReference type="SUPFAM" id="SSF48726">
    <property type="entry name" value="Immunoglobulin"/>
    <property type="match status" value="1"/>
</dbReference>
<evidence type="ECO:0000256" key="5">
    <source>
        <dbReference type="ARBA" id="ARBA00022912"/>
    </source>
</evidence>
<gene>
    <name evidence="16" type="ORF">KUTeg_017071</name>
</gene>
<dbReference type="Pfam" id="PF00051">
    <property type="entry name" value="Kringle"/>
    <property type="match status" value="1"/>
</dbReference>
<dbReference type="SUPFAM" id="SSF52799">
    <property type="entry name" value="(Phosphotyrosine protein) phosphatases II"/>
    <property type="match status" value="1"/>
</dbReference>
<evidence type="ECO:0000256" key="6">
    <source>
        <dbReference type="ARBA" id="ARBA00022989"/>
    </source>
</evidence>
<keyword evidence="9" id="KW-0325">Glycoprotein</keyword>
<dbReference type="InterPro" id="IPR029021">
    <property type="entry name" value="Prot-tyrosine_phosphatase-like"/>
</dbReference>
<protein>
    <submittedName>
        <fullName evidence="16">Uncharacterized protein</fullName>
    </submittedName>
</protein>
<keyword evidence="5" id="KW-0904">Protein phosphatase</keyword>
<dbReference type="Gene3D" id="1.10.10.60">
    <property type="entry name" value="Homeodomain-like"/>
    <property type="match status" value="1"/>
</dbReference>
<feature type="domain" description="Fibronectin type-III" evidence="15">
    <location>
        <begin position="523"/>
        <end position="619"/>
    </location>
</feature>
<dbReference type="Pfam" id="PF23144">
    <property type="entry name" value="Fn3_PTPRU"/>
    <property type="match status" value="1"/>
</dbReference>
<keyword evidence="17" id="KW-1185">Reference proteome</keyword>
<evidence type="ECO:0000256" key="4">
    <source>
        <dbReference type="ARBA" id="ARBA00022729"/>
    </source>
</evidence>
<feature type="domain" description="Fibronectin type-III" evidence="15">
    <location>
        <begin position="620"/>
        <end position="720"/>
    </location>
</feature>
<dbReference type="Proteomes" id="UP001217089">
    <property type="component" value="Unassembled WGS sequence"/>
</dbReference>
<dbReference type="InterPro" id="IPR038178">
    <property type="entry name" value="Kringle_sf"/>
</dbReference>
<keyword evidence="8 10" id="KW-1015">Disulfide bond</keyword>
<keyword evidence="4" id="KW-0732">Signal</keyword>
<feature type="transmembrane region" description="Helical" evidence="12">
    <location>
        <begin position="1338"/>
        <end position="1362"/>
    </location>
</feature>
<dbReference type="Pfam" id="PF03184">
    <property type="entry name" value="DDE_1"/>
    <property type="match status" value="1"/>
</dbReference>
<dbReference type="InterPro" id="IPR007110">
    <property type="entry name" value="Ig-like_dom"/>
</dbReference>
<dbReference type="InterPro" id="IPR013806">
    <property type="entry name" value="Kringle-like"/>
</dbReference>
<comment type="subcellular location">
    <subcellularLocation>
        <location evidence="1">Membrane</location>
        <topology evidence="1">Single-pass type I membrane protein</topology>
    </subcellularLocation>
</comment>
<dbReference type="SUPFAM" id="SSF46689">
    <property type="entry name" value="Homeodomain-like"/>
    <property type="match status" value="1"/>
</dbReference>
<keyword evidence="7 12" id="KW-0472">Membrane</keyword>
<dbReference type="InterPro" id="IPR000001">
    <property type="entry name" value="Kringle"/>
</dbReference>
<evidence type="ECO:0000256" key="9">
    <source>
        <dbReference type="ARBA" id="ARBA00023180"/>
    </source>
</evidence>
<dbReference type="SMART" id="SM00060">
    <property type="entry name" value="FN3"/>
    <property type="match status" value="3"/>
</dbReference>
<feature type="domain" description="Fibronectin type-III" evidence="15">
    <location>
        <begin position="313"/>
        <end position="417"/>
    </location>
</feature>
<evidence type="ECO:0000256" key="10">
    <source>
        <dbReference type="PROSITE-ProRule" id="PRU00121"/>
    </source>
</evidence>
<feature type="domain" description="Kringle" evidence="13">
    <location>
        <begin position="38"/>
        <end position="114"/>
    </location>
</feature>
<dbReference type="InterPro" id="IPR009057">
    <property type="entry name" value="Homeodomain-like_sf"/>
</dbReference>
<keyword evidence="2 10" id="KW-0420">Kringle</keyword>
<sequence>MCRCSRDRPCDKETGDCPNGCADGFWGPGCQLANACFYNGKARNYMGTKSVTKQLYMCQRWDLQEPHRHSYNVRDFPDEQMPENYCRTTTDSARPWCYTTSKQLRWEHCDTNNCNCPSGRFGNNCMKECHCLDSNEACDSILGICSSGCALGWDGFDCQTAVACPANRYGWDCSKACYCNSPHHCKRFTGPNSDCRCLEGYFNAPRCQPVTPPKIMVFDNIRVNPGQPATFNCTVSAFPTPLETEIQLYGPTKRRITLLRSTTGSNTLDTRINIFRIEYVNTEERYSCVVRATAGEASRTIIANVYDLPRLTQPPFLTEEGIGVNELTIQWKPWARERGDTGDPPILWYNIWVQKFGEKSDKMVGIVTYFNCTHFCKYTVTDLNANTEYGIRIATRRNGKGGDGPLGPPLFAKTACAAPSSAPVDPPNITWNCNNISAYHIYLKNTKFPSAAKAIHLPGDTPGDGSGMKSVSISDLKPSTRYCIQINFQNDILLYSPNSISKCTETPDTTDLKNKSKLLTPTFPRNLKLVTRTNTSLTISWDIPNAEEEVTKYHLAYWKGYWSELATKKGVEIMSTAPHMQYAIENLEPYTKYYIQIQGINSAGPGEMTEALSVMTDEGVPGKIVKFRNTSRTSSSIVLEWGEPEFTNGELQFFTVSCHPVQSLLPGPKKIFLITLSPITHVHTFHELDSATKYQCSVNASTSKGSGPSTTLKVWTLPPEKIRLSNPEIKDKSDFTVTLELQPLDDKAISYYRIIVYKLGFLSKRSIPDSIRDVQIDYHTAEEKRSRAYVAAQINRTYPNREFVVGDNKTYNGFYNAPLSAKYQYEIWFAAYSVVDGYAKLYKDSRPEKYRQYETDCLKLAYKAVINGTSVYKASGQYGVPESTLRDRTRGNVSLDANPGPDRLFSYEEEKELSILNIQHLLAMAIQNQKFSEFAVACKKRNLSETPLSERWFYGFMKRWPDLHLSKPQKLSMIRAKSASKETPQRIYNIDETGLSLEHSPPKIISAKDTKPQACTSSRSSNITIIGGGIAVGNNIPPYYIFPGKRWNDSFLDGTPAGSSGECSESGWSNSSVFHNYMTRHFVKYVTVSKDEPLLVLYDGHKSHIQLTLIERAKKNNIILFVLPPHTSHLTQPLDVGCFGPLKSVYNHECQQFLRKNPGIQITKYEVGQLSGKAYIKSLTPENLASAFRKAGVYPCDKSVITPVDIAPSQIYGKDPQCTTDDSLPANTSVTPGQDNLQNSTSAKIANSCTTSSLTDSNNNSFFEVRKINAVRNRPARKFVPPYLCGNLSKQKNVTILENTAKRQEMKTQNLRKSFAKAERSVDDGDGSVAEAPINSHIPVIIGVLVVFIMLILVFAMLLFVWRRRHLTSERDKADMPNFGPTIIPEPDTSLPSTPVDDLEIEPLIENCCGHDNEFEPIYWCLYYSANDHTRVVLEPVDDDIHDDYTNANYIDVLQSLQ</sequence>
<dbReference type="InterPro" id="IPR057598">
    <property type="entry name" value="Fn3_PTPRU"/>
</dbReference>
<accession>A0ABQ9EQ92</accession>
<dbReference type="PROSITE" id="PS50853">
    <property type="entry name" value="FN3"/>
    <property type="match status" value="3"/>
</dbReference>
<evidence type="ECO:0000256" key="2">
    <source>
        <dbReference type="ARBA" id="ARBA00022572"/>
    </source>
</evidence>
<evidence type="ECO:0000256" key="1">
    <source>
        <dbReference type="ARBA" id="ARBA00004479"/>
    </source>
</evidence>
<dbReference type="EMBL" id="JARBDR010000813">
    <property type="protein sequence ID" value="KAJ8306526.1"/>
    <property type="molecule type" value="Genomic_DNA"/>
</dbReference>
<evidence type="ECO:0000313" key="16">
    <source>
        <dbReference type="EMBL" id="KAJ8306526.1"/>
    </source>
</evidence>
<name>A0ABQ9EQ92_TEGGR</name>
<dbReference type="SUPFAM" id="SSF57440">
    <property type="entry name" value="Kringle-like"/>
    <property type="match status" value="1"/>
</dbReference>
<organism evidence="16 17">
    <name type="scientific">Tegillarca granosa</name>
    <name type="common">Malaysian cockle</name>
    <name type="synonym">Anadara granosa</name>
    <dbReference type="NCBI Taxonomy" id="220873"/>
    <lineage>
        <taxon>Eukaryota</taxon>
        <taxon>Metazoa</taxon>
        <taxon>Spiralia</taxon>
        <taxon>Lophotrochozoa</taxon>
        <taxon>Mollusca</taxon>
        <taxon>Bivalvia</taxon>
        <taxon>Autobranchia</taxon>
        <taxon>Pteriomorphia</taxon>
        <taxon>Arcoida</taxon>
        <taxon>Arcoidea</taxon>
        <taxon>Arcidae</taxon>
        <taxon>Tegillarca</taxon>
    </lineage>
</organism>
<dbReference type="PANTHER" id="PTHR26391:SF18">
    <property type="entry name" value="PROTEIN KINASE RECEPTOR TIE-1, PUTATIVE-RELATED"/>
    <property type="match status" value="1"/>
</dbReference>
<evidence type="ECO:0000256" key="11">
    <source>
        <dbReference type="SAM" id="MobiDB-lite"/>
    </source>
</evidence>
<dbReference type="Gene3D" id="2.60.40.10">
    <property type="entry name" value="Immunoglobulins"/>
    <property type="match status" value="4"/>
</dbReference>
<feature type="region of interest" description="Disordered" evidence="11">
    <location>
        <begin position="1218"/>
        <end position="1239"/>
    </location>
</feature>
<feature type="disulfide bond" evidence="10">
    <location>
        <begin position="58"/>
        <end position="97"/>
    </location>
</feature>
<keyword evidence="3 12" id="KW-0812">Transmembrane</keyword>
<dbReference type="PROSITE" id="PS50070">
    <property type="entry name" value="KRINGLE_2"/>
    <property type="match status" value="1"/>
</dbReference>
<dbReference type="SUPFAM" id="SSF49265">
    <property type="entry name" value="Fibronectin type III"/>
    <property type="match status" value="2"/>
</dbReference>
<dbReference type="Gene3D" id="2.40.20.10">
    <property type="entry name" value="Plasminogen Kringle 4"/>
    <property type="match status" value="1"/>
</dbReference>
<dbReference type="CDD" id="cd00108">
    <property type="entry name" value="KR"/>
    <property type="match status" value="1"/>
</dbReference>
<dbReference type="PRINTS" id="PR00018">
    <property type="entry name" value="KRINGLE"/>
</dbReference>
<feature type="domain" description="Ig-like" evidence="14">
    <location>
        <begin position="213"/>
        <end position="302"/>
    </location>
</feature>
<evidence type="ECO:0000313" key="17">
    <source>
        <dbReference type="Proteomes" id="UP001217089"/>
    </source>
</evidence>
<dbReference type="InterPro" id="IPR003961">
    <property type="entry name" value="FN3_dom"/>
</dbReference>
<feature type="disulfide bond" evidence="10">
    <location>
        <begin position="86"/>
        <end position="109"/>
    </location>
</feature>
<keyword evidence="6 12" id="KW-1133">Transmembrane helix</keyword>
<dbReference type="PROSITE" id="PS50835">
    <property type="entry name" value="IG_LIKE"/>
    <property type="match status" value="1"/>
</dbReference>
<comment type="caution">
    <text evidence="10">Lacks conserved residue(s) required for the propagation of feature annotation.</text>
</comment>
<dbReference type="InterPro" id="IPR036116">
    <property type="entry name" value="FN3_sf"/>
</dbReference>
<dbReference type="InterPro" id="IPR013783">
    <property type="entry name" value="Ig-like_fold"/>
</dbReference>
<dbReference type="InterPro" id="IPR036179">
    <property type="entry name" value="Ig-like_dom_sf"/>
</dbReference>
<evidence type="ECO:0000259" key="13">
    <source>
        <dbReference type="PROSITE" id="PS50070"/>
    </source>
</evidence>
<reference evidence="16 17" key="1">
    <citation type="submission" date="2022-12" db="EMBL/GenBank/DDBJ databases">
        <title>Chromosome-level genome of Tegillarca granosa.</title>
        <authorList>
            <person name="Kim J."/>
        </authorList>
    </citation>
    <scope>NUCLEOTIDE SEQUENCE [LARGE SCALE GENOMIC DNA]</scope>
    <source>
        <strain evidence="16">Teg-2019</strain>
        <tissue evidence="16">Adductor muscle</tissue>
    </source>
</reference>
<evidence type="ECO:0000256" key="12">
    <source>
        <dbReference type="SAM" id="Phobius"/>
    </source>
</evidence>
<dbReference type="InterPro" id="IPR007889">
    <property type="entry name" value="HTH_Psq"/>
</dbReference>
<evidence type="ECO:0000256" key="7">
    <source>
        <dbReference type="ARBA" id="ARBA00023136"/>
    </source>
</evidence>
<evidence type="ECO:0000256" key="3">
    <source>
        <dbReference type="ARBA" id="ARBA00022692"/>
    </source>
</evidence>
<keyword evidence="5" id="KW-0378">Hydrolase</keyword>
<dbReference type="SMART" id="SM00130">
    <property type="entry name" value="KR"/>
    <property type="match status" value="1"/>
</dbReference>
<dbReference type="PANTHER" id="PTHR26391">
    <property type="entry name" value="INACTIVE TYROSINE-PROTEIN KINASE 7"/>
    <property type="match status" value="1"/>
</dbReference>